<comment type="caution">
    <text evidence="23">The sequence shown here is derived from an EMBL/GenBank/DDBJ whole genome shotgun (WGS) entry which is preliminary data.</text>
</comment>
<evidence type="ECO:0000256" key="19">
    <source>
        <dbReference type="ARBA" id="ARBA00049035"/>
    </source>
</evidence>
<keyword evidence="24" id="KW-1185">Reference proteome</keyword>
<evidence type="ECO:0000256" key="12">
    <source>
        <dbReference type="ARBA" id="ARBA00022842"/>
    </source>
</evidence>
<evidence type="ECO:0000256" key="7">
    <source>
        <dbReference type="ARBA" id="ARBA00019357"/>
    </source>
</evidence>
<dbReference type="GO" id="GO:0016874">
    <property type="term" value="F:ligase activity"/>
    <property type="evidence" value="ECO:0007669"/>
    <property type="project" value="UniProtKB-KW"/>
</dbReference>
<keyword evidence="12" id="KW-0460">Magnesium</keyword>
<evidence type="ECO:0000256" key="13">
    <source>
        <dbReference type="ARBA" id="ARBA00022909"/>
    </source>
</evidence>
<dbReference type="SUPFAM" id="SSF53244">
    <property type="entry name" value="MurD-like peptide ligases, peptide-binding domain"/>
    <property type="match status" value="1"/>
</dbReference>
<evidence type="ECO:0000256" key="5">
    <source>
        <dbReference type="ARBA" id="ARBA00013023"/>
    </source>
</evidence>
<dbReference type="Pfam" id="PF02875">
    <property type="entry name" value="Mur_ligase_C"/>
    <property type="match status" value="1"/>
</dbReference>
<comment type="function">
    <text evidence="1">Functions in two distinct reactions of the de novo folate biosynthetic pathway. Catalyzes the addition of a glutamate residue to dihydropteroate (7,8-dihydropteroate or H2Pte) to form dihydrofolate (7,8-dihydrofolate monoglutamate or H2Pte-Glu). Also catalyzes successive additions of L-glutamate to tetrahydrofolate or 10-formyltetrahydrofolate or 5,10-methylenetetrahydrofolate, leading to folylpolyglutamate derivatives.</text>
</comment>
<keyword evidence="9" id="KW-0479">Metal-binding</keyword>
<comment type="catalytic activity">
    <reaction evidence="18">
        <text>10-formyltetrahydrofolyl-(gamma-L-Glu)(n) + L-glutamate + ATP = 10-formyltetrahydrofolyl-(gamma-L-Glu)(n+1) + ADP + phosphate + H(+)</text>
        <dbReference type="Rhea" id="RHEA:51904"/>
        <dbReference type="Rhea" id="RHEA-COMP:13088"/>
        <dbReference type="Rhea" id="RHEA-COMP:14300"/>
        <dbReference type="ChEBI" id="CHEBI:15378"/>
        <dbReference type="ChEBI" id="CHEBI:29985"/>
        <dbReference type="ChEBI" id="CHEBI:30616"/>
        <dbReference type="ChEBI" id="CHEBI:43474"/>
        <dbReference type="ChEBI" id="CHEBI:134413"/>
        <dbReference type="ChEBI" id="CHEBI:456216"/>
        <dbReference type="EC" id="6.3.2.17"/>
    </reaction>
</comment>
<dbReference type="Proteomes" id="UP001621714">
    <property type="component" value="Unassembled WGS sequence"/>
</dbReference>
<evidence type="ECO:0000256" key="2">
    <source>
        <dbReference type="ARBA" id="ARBA00004799"/>
    </source>
</evidence>
<evidence type="ECO:0000313" key="23">
    <source>
        <dbReference type="EMBL" id="MFK7161000.1"/>
    </source>
</evidence>
<dbReference type="InterPro" id="IPR001645">
    <property type="entry name" value="Folylpolyglutamate_synth"/>
</dbReference>
<dbReference type="Gene3D" id="3.40.1190.10">
    <property type="entry name" value="Mur-like, catalytic domain"/>
    <property type="match status" value="1"/>
</dbReference>
<evidence type="ECO:0000256" key="10">
    <source>
        <dbReference type="ARBA" id="ARBA00022741"/>
    </source>
</evidence>
<comment type="pathway">
    <text evidence="3">Cofactor biosynthesis; tetrahydrofolylpolyglutamate biosynthesis.</text>
</comment>
<evidence type="ECO:0000256" key="9">
    <source>
        <dbReference type="ARBA" id="ARBA00022723"/>
    </source>
</evidence>
<evidence type="ECO:0000256" key="17">
    <source>
        <dbReference type="ARBA" id="ARBA00047493"/>
    </source>
</evidence>
<dbReference type="Gene3D" id="3.90.190.20">
    <property type="entry name" value="Mur ligase, C-terminal domain"/>
    <property type="match status" value="1"/>
</dbReference>
<comment type="catalytic activity">
    <reaction evidence="20">
        <text>7,8-dihydropteroate + L-glutamate + ATP = 7,8-dihydrofolate + ADP + phosphate + H(+)</text>
        <dbReference type="Rhea" id="RHEA:23584"/>
        <dbReference type="ChEBI" id="CHEBI:15378"/>
        <dbReference type="ChEBI" id="CHEBI:17839"/>
        <dbReference type="ChEBI" id="CHEBI:29985"/>
        <dbReference type="ChEBI" id="CHEBI:30616"/>
        <dbReference type="ChEBI" id="CHEBI:43474"/>
        <dbReference type="ChEBI" id="CHEBI:57451"/>
        <dbReference type="ChEBI" id="CHEBI:456216"/>
        <dbReference type="EC" id="6.3.2.12"/>
    </reaction>
</comment>
<dbReference type="PIRSF" id="PIRSF001563">
    <property type="entry name" value="Folylpolyglu_synth"/>
    <property type="match status" value="1"/>
</dbReference>
<reference evidence="23 24" key="1">
    <citation type="submission" date="2024-02" db="EMBL/GenBank/DDBJ databases">
        <title>Marinospirillum sp. MEB 164 isolated from Lonar lake sediment.</title>
        <authorList>
            <person name="Joshi A."/>
            <person name="Thite S."/>
        </authorList>
    </citation>
    <scope>NUCLEOTIDE SEQUENCE [LARGE SCALE GENOMIC DNA]</scope>
    <source>
        <strain evidence="23 24">MEB164</strain>
    </source>
</reference>
<evidence type="ECO:0000256" key="1">
    <source>
        <dbReference type="ARBA" id="ARBA00002714"/>
    </source>
</evidence>
<evidence type="ECO:0000256" key="18">
    <source>
        <dbReference type="ARBA" id="ARBA00047808"/>
    </source>
</evidence>
<evidence type="ECO:0000256" key="14">
    <source>
        <dbReference type="ARBA" id="ARBA00030048"/>
    </source>
</evidence>
<comment type="pathway">
    <text evidence="2">Cofactor biosynthesis; tetrahydrofolate biosynthesis; 7,8-dihydrofolate from 2-amino-4-hydroxy-6-hydroxymethyl-7,8-dihydropteridine diphosphate and 4-aminobenzoate: step 2/2.</text>
</comment>
<evidence type="ECO:0000256" key="16">
    <source>
        <dbReference type="ARBA" id="ARBA00032510"/>
    </source>
</evidence>
<evidence type="ECO:0000256" key="15">
    <source>
        <dbReference type="ARBA" id="ARBA00030592"/>
    </source>
</evidence>
<accession>A0ABW8PXN4</accession>
<dbReference type="EC" id="6.3.2.17" evidence="6"/>
<name>A0ABW8PXN4_9GAMM</name>
<proteinExistence type="inferred from homology"/>
<organism evidence="23 24">
    <name type="scientific">Marinospirillum alkalitolerans</name>
    <dbReference type="NCBI Taxonomy" id="3123374"/>
    <lineage>
        <taxon>Bacteria</taxon>
        <taxon>Pseudomonadati</taxon>
        <taxon>Pseudomonadota</taxon>
        <taxon>Gammaproteobacteria</taxon>
        <taxon>Oceanospirillales</taxon>
        <taxon>Oceanospirillaceae</taxon>
        <taxon>Marinospirillum</taxon>
    </lineage>
</organism>
<dbReference type="InterPro" id="IPR036565">
    <property type="entry name" value="Mur-like_cat_sf"/>
</dbReference>
<dbReference type="SUPFAM" id="SSF53623">
    <property type="entry name" value="MurD-like peptide ligases, catalytic domain"/>
    <property type="match status" value="1"/>
</dbReference>
<dbReference type="InterPro" id="IPR004101">
    <property type="entry name" value="Mur_ligase_C"/>
</dbReference>
<protein>
    <recommendedName>
        <fullName evidence="7">Dihydrofolate synthase/folylpolyglutamate synthase</fullName>
        <ecNumber evidence="5">6.3.2.12</ecNumber>
        <ecNumber evidence="6">6.3.2.17</ecNumber>
    </recommendedName>
    <alternativeName>
        <fullName evidence="16">Folylpoly-gamma-glutamate synthetase-dihydrofolate synthetase</fullName>
    </alternativeName>
    <alternativeName>
        <fullName evidence="14">Folylpolyglutamate synthetase</fullName>
    </alternativeName>
    <alternativeName>
        <fullName evidence="15">Tetrahydrofolylpolyglutamate synthase</fullName>
    </alternativeName>
</protein>
<evidence type="ECO:0000256" key="8">
    <source>
        <dbReference type="ARBA" id="ARBA00022598"/>
    </source>
</evidence>
<dbReference type="InterPro" id="IPR036615">
    <property type="entry name" value="Mur_ligase_C_dom_sf"/>
</dbReference>
<sequence length="439" mass="48028">MKPVFPQDLASWLDHLEQLHSQEIDLGLERVHQVAQRLALPLRSEQRQAQVIMLAGTNGKGSTLTLTQALAQAAGCRTASYTSPHFLHFNERIQLDGQPVSDALIIDAFVQIEQARLAPTPISLSYFEFATLAALVIFSASDADLWLLEVGLGGRLDAVNLVDTDLAIITTVDLDHQAFLGETREAIGAEKAGILRPGRPVVLGSRVMPHSVLQQAEQLGCPVYQLGRQFEHQTAPDTLTWQWQSKQPQSCRWDALPISPLPLDNLASALQLAALSGWQLDQQQIAEVIRTTQLTGRMQRLGPWLLDVAHNPHAAHYLAQRLSQAQPVRRLALLGAMADKDLEGVLEPLLPWISAWVVTALPTPRACSAAELAAQVEQLGGQVLYLGEEASGEAVHRFLVAELESGRYDEVLVFGSFFTVAQQLHWLSGSTEQVSCATA</sequence>
<keyword evidence="11 21" id="KW-0067">ATP-binding</keyword>
<dbReference type="EC" id="6.3.2.12" evidence="5"/>
<comment type="catalytic activity">
    <reaction evidence="17">
        <text>(6S)-5,6,7,8-tetrahydrofolyl-(gamma-L-Glu)(n) + L-glutamate + ATP = (6S)-5,6,7,8-tetrahydrofolyl-(gamma-L-Glu)(n+1) + ADP + phosphate + H(+)</text>
        <dbReference type="Rhea" id="RHEA:10580"/>
        <dbReference type="Rhea" id="RHEA-COMP:14738"/>
        <dbReference type="Rhea" id="RHEA-COMP:14740"/>
        <dbReference type="ChEBI" id="CHEBI:15378"/>
        <dbReference type="ChEBI" id="CHEBI:29985"/>
        <dbReference type="ChEBI" id="CHEBI:30616"/>
        <dbReference type="ChEBI" id="CHEBI:43474"/>
        <dbReference type="ChEBI" id="CHEBI:141005"/>
        <dbReference type="ChEBI" id="CHEBI:456216"/>
        <dbReference type="EC" id="6.3.2.17"/>
    </reaction>
</comment>
<evidence type="ECO:0000256" key="3">
    <source>
        <dbReference type="ARBA" id="ARBA00005150"/>
    </source>
</evidence>
<evidence type="ECO:0000313" key="24">
    <source>
        <dbReference type="Proteomes" id="UP001621714"/>
    </source>
</evidence>
<keyword evidence="13" id="KW-0289">Folate biosynthesis</keyword>
<evidence type="ECO:0000256" key="6">
    <source>
        <dbReference type="ARBA" id="ARBA00013025"/>
    </source>
</evidence>
<dbReference type="NCBIfam" id="TIGR01499">
    <property type="entry name" value="folC"/>
    <property type="match status" value="1"/>
</dbReference>
<comment type="catalytic activity">
    <reaction evidence="19">
        <text>(6R)-5,10-methylenetetrahydrofolyl-(gamma-L-Glu)(n) + L-glutamate + ATP = (6R)-5,10-methylenetetrahydrofolyl-(gamma-L-Glu)(n+1) + ADP + phosphate + H(+)</text>
        <dbReference type="Rhea" id="RHEA:51912"/>
        <dbReference type="Rhea" id="RHEA-COMP:13257"/>
        <dbReference type="Rhea" id="RHEA-COMP:13258"/>
        <dbReference type="ChEBI" id="CHEBI:15378"/>
        <dbReference type="ChEBI" id="CHEBI:29985"/>
        <dbReference type="ChEBI" id="CHEBI:30616"/>
        <dbReference type="ChEBI" id="CHEBI:43474"/>
        <dbReference type="ChEBI" id="CHEBI:136572"/>
        <dbReference type="ChEBI" id="CHEBI:456216"/>
        <dbReference type="EC" id="6.3.2.17"/>
    </reaction>
</comment>
<dbReference type="EMBL" id="JBANFI010000004">
    <property type="protein sequence ID" value="MFK7161000.1"/>
    <property type="molecule type" value="Genomic_DNA"/>
</dbReference>
<comment type="similarity">
    <text evidence="4 21">Belongs to the folylpolyglutamate synthase family.</text>
</comment>
<evidence type="ECO:0000256" key="4">
    <source>
        <dbReference type="ARBA" id="ARBA00008276"/>
    </source>
</evidence>
<evidence type="ECO:0000256" key="20">
    <source>
        <dbReference type="ARBA" id="ARBA00049161"/>
    </source>
</evidence>
<feature type="domain" description="Mur ligase C-terminal" evidence="22">
    <location>
        <begin position="296"/>
        <end position="417"/>
    </location>
</feature>
<dbReference type="PANTHER" id="PTHR11136:SF0">
    <property type="entry name" value="DIHYDROFOLATE SYNTHETASE-RELATED"/>
    <property type="match status" value="1"/>
</dbReference>
<evidence type="ECO:0000259" key="22">
    <source>
        <dbReference type="Pfam" id="PF02875"/>
    </source>
</evidence>
<dbReference type="RefSeq" id="WP_405339256.1">
    <property type="nucleotide sequence ID" value="NZ_JBANFI010000004.1"/>
</dbReference>
<evidence type="ECO:0000256" key="21">
    <source>
        <dbReference type="PIRNR" id="PIRNR001563"/>
    </source>
</evidence>
<keyword evidence="8 21" id="KW-0436">Ligase</keyword>
<gene>
    <name evidence="23" type="ORF">V6U78_08125</name>
</gene>
<dbReference type="PANTHER" id="PTHR11136">
    <property type="entry name" value="FOLYLPOLYGLUTAMATE SYNTHASE-RELATED"/>
    <property type="match status" value="1"/>
</dbReference>
<keyword evidence="10 21" id="KW-0547">Nucleotide-binding</keyword>
<evidence type="ECO:0000256" key="11">
    <source>
        <dbReference type="ARBA" id="ARBA00022840"/>
    </source>
</evidence>